<name>S2W3C2_9ACTN</name>
<keyword evidence="14" id="KW-1185">Reference proteome</keyword>
<evidence type="ECO:0000256" key="11">
    <source>
        <dbReference type="HAMAP-Rule" id="MF_00328"/>
    </source>
</evidence>
<protein>
    <recommendedName>
        <fullName evidence="4 11">Guanylate kinase</fullName>
        <ecNumber evidence="3 11">2.7.4.8</ecNumber>
    </recommendedName>
    <alternativeName>
        <fullName evidence="9 11">GMP kinase</fullName>
    </alternativeName>
</protein>
<dbReference type="PATRIC" id="fig|883161.3.peg.1134"/>
<dbReference type="InterPro" id="IPR020590">
    <property type="entry name" value="Guanylate_kinase_CS"/>
</dbReference>
<evidence type="ECO:0000256" key="2">
    <source>
        <dbReference type="ARBA" id="ARBA00005790"/>
    </source>
</evidence>
<dbReference type="PROSITE" id="PS00856">
    <property type="entry name" value="GUANYLATE_KINASE_1"/>
    <property type="match status" value="1"/>
</dbReference>
<dbReference type="PANTHER" id="PTHR23117:SF13">
    <property type="entry name" value="GUANYLATE KINASE"/>
    <property type="match status" value="1"/>
</dbReference>
<evidence type="ECO:0000256" key="9">
    <source>
        <dbReference type="ARBA" id="ARBA00030128"/>
    </source>
</evidence>
<dbReference type="InterPro" id="IPR008144">
    <property type="entry name" value="Guanylate_kin-like_dom"/>
</dbReference>
<feature type="domain" description="Guanylate kinase-like" evidence="12">
    <location>
        <begin position="2"/>
        <end position="181"/>
    </location>
</feature>
<reference evidence="13 14" key="1">
    <citation type="submission" date="2013-04" db="EMBL/GenBank/DDBJ databases">
        <title>The Genome Sequence of Propionimicrobium lymphophilum ACS-093-V-SCH5.</title>
        <authorList>
            <consortium name="The Broad Institute Genomics Platform"/>
            <person name="Earl A."/>
            <person name="Ward D."/>
            <person name="Feldgarden M."/>
            <person name="Gevers D."/>
            <person name="Saerens B."/>
            <person name="Vaneechoutte M."/>
            <person name="Walker B."/>
            <person name="Young S."/>
            <person name="Zeng Q."/>
            <person name="Gargeya S."/>
            <person name="Fitzgerald M."/>
            <person name="Haas B."/>
            <person name="Abouelleil A."/>
            <person name="Allen A.W."/>
            <person name="Alvarado L."/>
            <person name="Arachchi H.M."/>
            <person name="Berlin A.M."/>
            <person name="Chapman S.B."/>
            <person name="Gainer-Dewar J."/>
            <person name="Goldberg J."/>
            <person name="Griggs A."/>
            <person name="Gujja S."/>
            <person name="Hansen M."/>
            <person name="Howarth C."/>
            <person name="Imamovic A."/>
            <person name="Ireland A."/>
            <person name="Larimer J."/>
            <person name="McCowan C."/>
            <person name="Murphy C."/>
            <person name="Pearson M."/>
            <person name="Poon T.W."/>
            <person name="Priest M."/>
            <person name="Roberts A."/>
            <person name="Saif S."/>
            <person name="Shea T."/>
            <person name="Sisk P."/>
            <person name="Sykes S."/>
            <person name="Wortman J."/>
            <person name="Nusbaum C."/>
            <person name="Birren B."/>
        </authorList>
    </citation>
    <scope>NUCLEOTIDE SEQUENCE [LARGE SCALE GENOMIC DNA]</scope>
    <source>
        <strain evidence="13 14">ACS-093-V-SCH5</strain>
    </source>
</reference>
<proteinExistence type="inferred from homology"/>
<dbReference type="InterPro" id="IPR008145">
    <property type="entry name" value="GK/Ca_channel_bsu"/>
</dbReference>
<evidence type="ECO:0000259" key="12">
    <source>
        <dbReference type="PROSITE" id="PS50052"/>
    </source>
</evidence>
<comment type="caution">
    <text evidence="13">The sequence shown here is derived from an EMBL/GenBank/DDBJ whole genome shotgun (WGS) entry which is preliminary data.</text>
</comment>
<dbReference type="HOGENOM" id="CLU_001715_1_1_11"/>
<evidence type="ECO:0000256" key="3">
    <source>
        <dbReference type="ARBA" id="ARBA00012961"/>
    </source>
</evidence>
<comment type="function">
    <text evidence="1 11">Essential for recycling GMP and indirectly, cGMP.</text>
</comment>
<gene>
    <name evidence="11" type="primary">gmk</name>
    <name evidence="13" type="ORF">HMPREF9306_01142</name>
</gene>
<dbReference type="SUPFAM" id="SSF52540">
    <property type="entry name" value="P-loop containing nucleoside triphosphate hydrolases"/>
    <property type="match status" value="1"/>
</dbReference>
<dbReference type="PANTHER" id="PTHR23117">
    <property type="entry name" value="GUANYLATE KINASE-RELATED"/>
    <property type="match status" value="1"/>
</dbReference>
<dbReference type="FunFam" id="3.30.63.10:FF:000002">
    <property type="entry name" value="Guanylate kinase 1"/>
    <property type="match status" value="1"/>
</dbReference>
<dbReference type="OrthoDB" id="9808150at2"/>
<dbReference type="AlphaFoldDB" id="S2W3C2"/>
<evidence type="ECO:0000256" key="10">
    <source>
        <dbReference type="ARBA" id="ARBA00048594"/>
    </source>
</evidence>
<dbReference type="PROSITE" id="PS50052">
    <property type="entry name" value="GUANYLATE_KINASE_2"/>
    <property type="match status" value="1"/>
</dbReference>
<dbReference type="GO" id="GO:0005524">
    <property type="term" value="F:ATP binding"/>
    <property type="evidence" value="ECO:0007669"/>
    <property type="project" value="UniProtKB-UniRule"/>
</dbReference>
<comment type="similarity">
    <text evidence="2 11">Belongs to the guanylate kinase family.</text>
</comment>
<keyword evidence="5 11" id="KW-0808">Transferase</keyword>
<evidence type="ECO:0000256" key="1">
    <source>
        <dbReference type="ARBA" id="ARBA00003531"/>
    </source>
</evidence>
<organism evidence="13 14">
    <name type="scientific">Propionimicrobium lymphophilum ACS-093-V-SCH5</name>
    <dbReference type="NCBI Taxonomy" id="883161"/>
    <lineage>
        <taxon>Bacteria</taxon>
        <taxon>Bacillati</taxon>
        <taxon>Actinomycetota</taxon>
        <taxon>Actinomycetes</taxon>
        <taxon>Propionibacteriales</taxon>
        <taxon>Propionibacteriaceae</taxon>
        <taxon>Propionimicrobium</taxon>
    </lineage>
</organism>
<dbReference type="Gene3D" id="3.30.63.10">
    <property type="entry name" value="Guanylate Kinase phosphate binding domain"/>
    <property type="match status" value="1"/>
</dbReference>
<dbReference type="NCBIfam" id="TIGR03263">
    <property type="entry name" value="guanyl_kin"/>
    <property type="match status" value="1"/>
</dbReference>
<dbReference type="Proteomes" id="UP000014417">
    <property type="component" value="Unassembled WGS sequence"/>
</dbReference>
<dbReference type="EC" id="2.7.4.8" evidence="3 11"/>
<keyword evidence="11" id="KW-0963">Cytoplasm</keyword>
<dbReference type="Gene3D" id="3.40.50.300">
    <property type="entry name" value="P-loop containing nucleotide triphosphate hydrolases"/>
    <property type="match status" value="1"/>
</dbReference>
<keyword evidence="8 11" id="KW-0067">ATP-binding</keyword>
<dbReference type="HAMAP" id="MF_00328">
    <property type="entry name" value="Guanylate_kinase"/>
    <property type="match status" value="1"/>
</dbReference>
<evidence type="ECO:0000256" key="4">
    <source>
        <dbReference type="ARBA" id="ARBA00016296"/>
    </source>
</evidence>
<comment type="subcellular location">
    <subcellularLocation>
        <location evidence="11">Cytoplasm</location>
    </subcellularLocation>
</comment>
<keyword evidence="7 11" id="KW-0418">Kinase</keyword>
<accession>S2W3C2</accession>
<dbReference type="GO" id="GO:0004385">
    <property type="term" value="F:GMP kinase activity"/>
    <property type="evidence" value="ECO:0007669"/>
    <property type="project" value="UniProtKB-UniRule"/>
</dbReference>
<dbReference type="STRING" id="883161.HMPREF9306_01142"/>
<feature type="binding site" evidence="11">
    <location>
        <begin position="9"/>
        <end position="16"/>
    </location>
    <ligand>
        <name>ATP</name>
        <dbReference type="ChEBI" id="CHEBI:30616"/>
    </ligand>
</feature>
<evidence type="ECO:0000313" key="13">
    <source>
        <dbReference type="EMBL" id="EPD32835.1"/>
    </source>
</evidence>
<evidence type="ECO:0000313" key="14">
    <source>
        <dbReference type="Proteomes" id="UP000014417"/>
    </source>
</evidence>
<comment type="catalytic activity">
    <reaction evidence="10 11">
        <text>GMP + ATP = GDP + ADP</text>
        <dbReference type="Rhea" id="RHEA:20780"/>
        <dbReference type="ChEBI" id="CHEBI:30616"/>
        <dbReference type="ChEBI" id="CHEBI:58115"/>
        <dbReference type="ChEBI" id="CHEBI:58189"/>
        <dbReference type="ChEBI" id="CHEBI:456216"/>
        <dbReference type="EC" id="2.7.4.8"/>
    </reaction>
</comment>
<dbReference type="EMBL" id="AGZR01000006">
    <property type="protein sequence ID" value="EPD32835.1"/>
    <property type="molecule type" value="Genomic_DNA"/>
</dbReference>
<evidence type="ECO:0000256" key="7">
    <source>
        <dbReference type="ARBA" id="ARBA00022777"/>
    </source>
</evidence>
<dbReference type="Pfam" id="PF00625">
    <property type="entry name" value="Guanylate_kin"/>
    <property type="match status" value="1"/>
</dbReference>
<dbReference type="InterPro" id="IPR027417">
    <property type="entry name" value="P-loop_NTPase"/>
</dbReference>
<evidence type="ECO:0000256" key="8">
    <source>
        <dbReference type="ARBA" id="ARBA00022840"/>
    </source>
</evidence>
<dbReference type="GO" id="GO:0005829">
    <property type="term" value="C:cytosol"/>
    <property type="evidence" value="ECO:0007669"/>
    <property type="project" value="TreeGrafter"/>
</dbReference>
<dbReference type="InterPro" id="IPR017665">
    <property type="entry name" value="Guanylate_kinase"/>
</dbReference>
<dbReference type="SMART" id="SM00072">
    <property type="entry name" value="GuKc"/>
    <property type="match status" value="1"/>
</dbReference>
<sequence length="188" mass="20751">MSKVFVICGPAGVGKGTVVSNLMARYPDLFLSISMTTRPPRTGETNGIHYHFVDDKKFDELVNNDGLLEWALVHKKYRYGTPRGPIEKAVADGNIALLEIDLQGARQVRKTMPDAFQIFLAPPSWDELVSRLAGRGTESAEEQARRLQSAKTELAAADEFDAVVVNDEIDRTVDQLVELMGLPTAADY</sequence>
<dbReference type="RefSeq" id="WP_016455975.1">
    <property type="nucleotide sequence ID" value="NZ_KE150269.1"/>
</dbReference>
<dbReference type="CDD" id="cd00071">
    <property type="entry name" value="GMPK"/>
    <property type="match status" value="1"/>
</dbReference>
<evidence type="ECO:0000256" key="6">
    <source>
        <dbReference type="ARBA" id="ARBA00022741"/>
    </source>
</evidence>
<keyword evidence="6 11" id="KW-0547">Nucleotide-binding</keyword>
<evidence type="ECO:0000256" key="5">
    <source>
        <dbReference type="ARBA" id="ARBA00022679"/>
    </source>
</evidence>